<evidence type="ECO:0000259" key="1">
    <source>
        <dbReference type="Pfam" id="PF08595"/>
    </source>
</evidence>
<dbReference type="InParanoid" id="G8ZS75"/>
<evidence type="ECO:0000313" key="3">
    <source>
        <dbReference type="Proteomes" id="UP000005627"/>
    </source>
</evidence>
<feature type="domain" description="Transcriptional regulatory protein RXT2 N-terminal" evidence="1">
    <location>
        <begin position="52"/>
        <end position="191"/>
    </location>
</feature>
<gene>
    <name evidence="2" type="primary">TDEL0C04780</name>
    <name evidence="2" type="ORF">TDEL_0C04780</name>
</gene>
<dbReference type="OrthoDB" id="2405722at2759"/>
<dbReference type="GeneID" id="11500702"/>
<reference evidence="2 3" key="1">
    <citation type="journal article" date="2011" name="Proc. Natl. Acad. Sci. U.S.A.">
        <title>Evolutionary erosion of yeast sex chromosomes by mating-type switching accidents.</title>
        <authorList>
            <person name="Gordon J.L."/>
            <person name="Armisen D."/>
            <person name="Proux-Wera E."/>
            <person name="Oheigeartaigh S.S."/>
            <person name="Byrne K.P."/>
            <person name="Wolfe K.H."/>
        </authorList>
    </citation>
    <scope>NUCLEOTIDE SEQUENCE [LARGE SCALE GENOMIC DNA]</scope>
    <source>
        <strain evidence="3">ATCC 10662 / CBS 1146 / NBRC 0425 / NCYC 2629 / NRRL Y-866</strain>
    </source>
</reference>
<dbReference type="GO" id="GO:0004407">
    <property type="term" value="F:histone deacetylase activity"/>
    <property type="evidence" value="ECO:0007669"/>
    <property type="project" value="EnsemblFungi"/>
</dbReference>
<dbReference type="Proteomes" id="UP000005627">
    <property type="component" value="Chromosome 3"/>
</dbReference>
<dbReference type="AlphaFoldDB" id="G8ZS75"/>
<evidence type="ECO:0000313" key="2">
    <source>
        <dbReference type="EMBL" id="CCE91367.1"/>
    </source>
</evidence>
<sequence>MTSSKPEETDDEQEYIQSFYRHAIRAKSGNYPPLRRSLDGTVIYPSASGVSSNRGNKLLQKSELVTRRALDNSKSLNEECVYYNGSEHNLLQRRKRMKFQTPGEVNGHKISDDKITDESYDYDCNLSKLVDVRKILTPIASLADITRHGSIKRSFEGKVLRELSLQSIMMIEKEQNSVMRYSKLLEVFLGDHPEPLYESELNLPAYDHNLKLPEEDSADIDDKEIAPRQDGDANGEDPFFALPHVGGHAALLRLLPADNSPQILEDVETIRQLAQIALQRNEEFVRNLRKIRASLVKANRIRERILNWSREYSGLPEDGVTIPNALRVVKRGLISATTNMSMGGAREMEEEFEENNEAT</sequence>
<organism evidence="2 3">
    <name type="scientific">Torulaspora delbrueckii</name>
    <name type="common">Yeast</name>
    <name type="synonym">Candida colliculosa</name>
    <dbReference type="NCBI Taxonomy" id="4950"/>
    <lineage>
        <taxon>Eukaryota</taxon>
        <taxon>Fungi</taxon>
        <taxon>Dikarya</taxon>
        <taxon>Ascomycota</taxon>
        <taxon>Saccharomycotina</taxon>
        <taxon>Saccharomycetes</taxon>
        <taxon>Saccharomycetales</taxon>
        <taxon>Saccharomycetaceae</taxon>
        <taxon>Torulaspora</taxon>
    </lineage>
</organism>
<dbReference type="KEGG" id="tdl:TDEL_0C04780"/>
<dbReference type="GO" id="GO:2000219">
    <property type="term" value="P:positive regulation of invasive growth in response to glucose limitation"/>
    <property type="evidence" value="ECO:0007669"/>
    <property type="project" value="EnsemblFungi"/>
</dbReference>
<dbReference type="PANTHER" id="PTHR28232">
    <property type="entry name" value="TRANSCRIPTIONAL REGULATORY PROTEIN RXT2"/>
    <property type="match status" value="1"/>
</dbReference>
<protein>
    <recommendedName>
        <fullName evidence="1">Transcriptional regulatory protein RXT2 N-terminal domain-containing protein</fullName>
    </recommendedName>
</protein>
<dbReference type="STRING" id="1076872.G8ZS75"/>
<dbReference type="InterPro" id="IPR039602">
    <property type="entry name" value="Rxt2"/>
</dbReference>
<dbReference type="eggNOG" id="ENOG502QU3T">
    <property type="taxonomic scope" value="Eukaryota"/>
</dbReference>
<dbReference type="GO" id="GO:0061188">
    <property type="term" value="P:negative regulation of rDNA heterochromatin formation"/>
    <property type="evidence" value="ECO:0007669"/>
    <property type="project" value="EnsemblFungi"/>
</dbReference>
<name>G8ZS75_TORDE</name>
<accession>G8ZS75</accession>
<dbReference type="EMBL" id="HE616744">
    <property type="protein sequence ID" value="CCE91367.1"/>
    <property type="molecule type" value="Genomic_DNA"/>
</dbReference>
<dbReference type="InterPro" id="IPR013904">
    <property type="entry name" value="RXT2_N"/>
</dbReference>
<dbReference type="FunCoup" id="G8ZS75">
    <property type="interactions" value="186"/>
</dbReference>
<keyword evidence="3" id="KW-1185">Reference proteome</keyword>
<dbReference type="PANTHER" id="PTHR28232:SF1">
    <property type="entry name" value="TRANSCRIPTIONAL REGULATORY PROTEIN RXT2"/>
    <property type="match status" value="1"/>
</dbReference>
<dbReference type="GO" id="GO:0001403">
    <property type="term" value="P:invasive growth in response to glucose limitation"/>
    <property type="evidence" value="ECO:0007669"/>
    <property type="project" value="EnsemblFungi"/>
</dbReference>
<dbReference type="GO" id="GO:0000122">
    <property type="term" value="P:negative regulation of transcription by RNA polymerase II"/>
    <property type="evidence" value="ECO:0007669"/>
    <property type="project" value="EnsemblFungi"/>
</dbReference>
<dbReference type="GO" id="GO:0061186">
    <property type="term" value="P:negative regulation of silent mating-type cassette heterochromatin formation"/>
    <property type="evidence" value="ECO:0007669"/>
    <property type="project" value="EnsemblFungi"/>
</dbReference>
<dbReference type="RefSeq" id="XP_003680578.1">
    <property type="nucleotide sequence ID" value="XM_003680530.1"/>
</dbReference>
<dbReference type="Pfam" id="PF08595">
    <property type="entry name" value="RXT2_N"/>
    <property type="match status" value="1"/>
</dbReference>
<dbReference type="GO" id="GO:0033698">
    <property type="term" value="C:Rpd3L complex"/>
    <property type="evidence" value="ECO:0007669"/>
    <property type="project" value="EnsemblFungi"/>
</dbReference>
<proteinExistence type="predicted"/>
<dbReference type="GO" id="GO:0005829">
    <property type="term" value="C:cytosol"/>
    <property type="evidence" value="ECO:0007669"/>
    <property type="project" value="EnsemblFungi"/>
</dbReference>
<dbReference type="GO" id="GO:0000747">
    <property type="term" value="P:conjugation with cellular fusion"/>
    <property type="evidence" value="ECO:0007669"/>
    <property type="project" value="EnsemblFungi"/>
</dbReference>
<dbReference type="HOGENOM" id="CLU_756436_0_0_1"/>